<feature type="active site" description="Nucleophile" evidence="15">
    <location>
        <position position="248"/>
    </location>
</feature>
<dbReference type="InterPro" id="IPR014756">
    <property type="entry name" value="Ig_E-set"/>
</dbReference>
<evidence type="ECO:0000313" key="18">
    <source>
        <dbReference type="EMBL" id="MBM3094971.1"/>
    </source>
</evidence>
<evidence type="ECO:0000256" key="1">
    <source>
        <dbReference type="ARBA" id="ARBA00004496"/>
    </source>
</evidence>
<dbReference type="Gene3D" id="1.10.10.760">
    <property type="entry name" value="E-set domains of sugar-utilizing enzymes"/>
    <property type="match status" value="1"/>
</dbReference>
<reference evidence="18 19" key="1">
    <citation type="submission" date="2020-01" db="EMBL/GenBank/DDBJ databases">
        <title>Draft genome assembly of Ensifer adhaerens T173.</title>
        <authorList>
            <person name="Craig J.E."/>
            <person name="Stinchcombe J.R."/>
        </authorList>
    </citation>
    <scope>NUCLEOTIDE SEQUENCE [LARGE SCALE GENOMIC DNA]</scope>
    <source>
        <strain evidence="18 19">T173</strain>
    </source>
</reference>
<feature type="site" description="Transition state stabilizer" evidence="16">
    <location>
        <position position="378"/>
    </location>
</feature>
<dbReference type="CDD" id="cd11325">
    <property type="entry name" value="AmyAc_GTHase"/>
    <property type="match status" value="1"/>
</dbReference>
<dbReference type="Pfam" id="PF11941">
    <property type="entry name" value="DUF3459"/>
    <property type="match status" value="1"/>
</dbReference>
<dbReference type="SMART" id="SM00642">
    <property type="entry name" value="Aamy"/>
    <property type="match status" value="1"/>
</dbReference>
<evidence type="ECO:0000256" key="9">
    <source>
        <dbReference type="ARBA" id="ARBA00023295"/>
    </source>
</evidence>
<evidence type="ECO:0000256" key="10">
    <source>
        <dbReference type="ARBA" id="ARBA00032057"/>
    </source>
</evidence>
<dbReference type="Pfam" id="PF00128">
    <property type="entry name" value="Alpha-amylase"/>
    <property type="match status" value="1"/>
</dbReference>
<evidence type="ECO:0000256" key="13">
    <source>
        <dbReference type="NCBIfam" id="TIGR02402"/>
    </source>
</evidence>
<name>A0AAW4FUA0_9HYPH</name>
<dbReference type="Gene3D" id="2.60.40.10">
    <property type="entry name" value="Immunoglobulins"/>
    <property type="match status" value="1"/>
</dbReference>
<dbReference type="PANTHER" id="PTHR43651:SF11">
    <property type="entry name" value="MALTO-OLIGOSYLTREHALOSE TREHALOHYDROLASE"/>
    <property type="match status" value="1"/>
</dbReference>
<evidence type="ECO:0000256" key="2">
    <source>
        <dbReference type="ARBA" id="ARBA00005199"/>
    </source>
</evidence>
<evidence type="ECO:0000256" key="15">
    <source>
        <dbReference type="PIRSR" id="PIRSR006337-1"/>
    </source>
</evidence>
<keyword evidence="19" id="KW-1185">Reference proteome</keyword>
<dbReference type="InterPro" id="IPR022567">
    <property type="entry name" value="DUF3459"/>
</dbReference>
<dbReference type="CDD" id="cd02853">
    <property type="entry name" value="E_set_MTHase_like_N"/>
    <property type="match status" value="1"/>
</dbReference>
<keyword evidence="8" id="KW-0119">Carbohydrate metabolism</keyword>
<dbReference type="SUPFAM" id="SSF51445">
    <property type="entry name" value="(Trans)glycosidases"/>
    <property type="match status" value="1"/>
</dbReference>
<keyword evidence="9 14" id="KW-0326">Glycosidase</keyword>
<dbReference type="InterPro" id="IPR006047">
    <property type="entry name" value="GH13_cat_dom"/>
</dbReference>
<dbReference type="NCBIfam" id="TIGR02402">
    <property type="entry name" value="trehalose_TreZ"/>
    <property type="match status" value="1"/>
</dbReference>
<dbReference type="InterPro" id="IPR044901">
    <property type="entry name" value="Trehalose_TreZ_E-set_sf"/>
</dbReference>
<evidence type="ECO:0000256" key="12">
    <source>
        <dbReference type="ARBA" id="ARBA00034013"/>
    </source>
</evidence>
<dbReference type="InterPro" id="IPR017853">
    <property type="entry name" value="GH"/>
</dbReference>
<dbReference type="EC" id="3.2.1.141" evidence="4 13"/>
<dbReference type="AlphaFoldDB" id="A0AAW4FUA0"/>
<evidence type="ECO:0000256" key="11">
    <source>
        <dbReference type="ARBA" id="ARBA00033284"/>
    </source>
</evidence>
<dbReference type="GO" id="GO:0033942">
    <property type="term" value="F:4-alpha-D-(1-&gt;4)-alpha-D-glucanotrehalose trehalohydrolase activity"/>
    <property type="evidence" value="ECO:0007669"/>
    <property type="project" value="UniProtKB-EC"/>
</dbReference>
<evidence type="ECO:0000259" key="17">
    <source>
        <dbReference type="SMART" id="SM00642"/>
    </source>
</evidence>
<organism evidence="18 19">
    <name type="scientific">Ensifer canadensis</name>
    <dbReference type="NCBI Taxonomy" id="555315"/>
    <lineage>
        <taxon>Bacteria</taxon>
        <taxon>Pseudomonadati</taxon>
        <taxon>Pseudomonadota</taxon>
        <taxon>Alphaproteobacteria</taxon>
        <taxon>Hyphomicrobiales</taxon>
        <taxon>Rhizobiaceae</taxon>
        <taxon>Sinorhizobium/Ensifer group</taxon>
        <taxon>Ensifer</taxon>
    </lineage>
</organism>
<dbReference type="PANTHER" id="PTHR43651">
    <property type="entry name" value="1,4-ALPHA-GLUCAN-BRANCHING ENZYME"/>
    <property type="match status" value="1"/>
</dbReference>
<evidence type="ECO:0000256" key="3">
    <source>
        <dbReference type="ARBA" id="ARBA00008061"/>
    </source>
</evidence>
<feature type="active site" description="Proton donor" evidence="15">
    <location>
        <position position="283"/>
    </location>
</feature>
<dbReference type="PIRSF" id="PIRSF006337">
    <property type="entry name" value="Trehalose_TreZ"/>
    <property type="match status" value="1"/>
</dbReference>
<evidence type="ECO:0000256" key="14">
    <source>
        <dbReference type="PIRNR" id="PIRNR006337"/>
    </source>
</evidence>
<dbReference type="SUPFAM" id="SSF81296">
    <property type="entry name" value="E set domains"/>
    <property type="match status" value="1"/>
</dbReference>
<comment type="caution">
    <text evidence="18">The sequence shown here is derived from an EMBL/GenBank/DDBJ whole genome shotgun (WGS) entry which is preliminary data.</text>
</comment>
<feature type="domain" description="Glycosyl hydrolase family 13 catalytic" evidence="17">
    <location>
        <begin position="99"/>
        <end position="455"/>
    </location>
</feature>
<keyword evidence="6" id="KW-0963">Cytoplasm</keyword>
<dbReference type="Proteomes" id="UP000744980">
    <property type="component" value="Unassembled WGS sequence"/>
</dbReference>
<comment type="pathway">
    <text evidence="2 14">Glycan biosynthesis; trehalose biosynthesis.</text>
</comment>
<gene>
    <name evidence="18" type="primary">treZ</name>
    <name evidence="18" type="ORF">GFB56_29985</name>
</gene>
<proteinExistence type="inferred from homology"/>
<evidence type="ECO:0000256" key="4">
    <source>
        <dbReference type="ARBA" id="ARBA00012268"/>
    </source>
</evidence>
<evidence type="ECO:0000256" key="16">
    <source>
        <dbReference type="PIRSR" id="PIRSR006337-3"/>
    </source>
</evidence>
<dbReference type="InterPro" id="IPR013783">
    <property type="entry name" value="Ig-like_fold"/>
</dbReference>
<evidence type="ECO:0000256" key="5">
    <source>
        <dbReference type="ARBA" id="ARBA00015938"/>
    </source>
</evidence>
<protein>
    <recommendedName>
        <fullName evidence="5 13">Malto-oligosyltrehalose trehalohydrolase</fullName>
        <shortName evidence="14">MTHase</shortName>
        <ecNumber evidence="4 13">3.2.1.141</ecNumber>
    </recommendedName>
    <alternativeName>
        <fullName evidence="11 14">4-alpha-D-((1-&gt;4)-alpha-D-glucano)trehalose trehalohydrolase</fullName>
    </alternativeName>
    <alternativeName>
        <fullName evidence="10 14">Maltooligosyl trehalose trehalohydrolase</fullName>
    </alternativeName>
</protein>
<comment type="catalytic activity">
    <reaction evidence="12 14">
        <text>hydrolysis of (1-&gt;4)-alpha-D-glucosidic linkage in 4-alpha-D-[(1-&gt;4)-alpha-D-glucanosyl]n trehalose to yield trehalose and (1-&gt;4)-alpha-D-glucan.</text>
        <dbReference type="EC" id="3.2.1.141"/>
    </reaction>
</comment>
<evidence type="ECO:0000256" key="8">
    <source>
        <dbReference type="ARBA" id="ARBA00023277"/>
    </source>
</evidence>
<evidence type="ECO:0000256" key="7">
    <source>
        <dbReference type="ARBA" id="ARBA00022801"/>
    </source>
</evidence>
<evidence type="ECO:0000313" key="19">
    <source>
        <dbReference type="Proteomes" id="UP000744980"/>
    </source>
</evidence>
<sequence>MRGGVSFRVWAPARKRISVVTDNGHYPLHAEGNGYFSGLVADLGIGTNYHLDLDNDGVLEADPASRFQPLGPTGPSQVIEPSDFIWRDQAWTGVPPQGQVVYELHVGTFTPEGTWTAARQRLQHLRDLGVTVIEMMPVNEFLGSFGWGYDGVLLFAPTRLYGTPDDLRSFVDAAHAVGIGVILDVVYNHFGPGDRFDRFAASYFKGERNEWGRSLNLDGDGCDGVRTYFICNAVYWIEEFHFDGLRIDATQALEDKSERHIVGEIANACRRAAGVKKLYLLAENEPQDANLVRATERGGLGMDAVWNDDFHHSAKVALTGRREAYLHDYRGHPQEFVSAAKYGYLFQGQRYNWQNKDRGKPARDLLPANFVHFLDNHDQIANSASGKRIHQLTSGARLRAMTALLILGPQTPMLFQGQEFSASTPFLYFSDAAKDNSSSVRDGRLAFLWQFASFRDQQIRRNMPDPCDRSTFERCKLAWEDAERNGDMLALHTDLIALRRCIPVVGEGEPPAAVDGSVLSDRCLLLRYLTAQGKDDRLLLINLGRDLVIASLADPLFAPPEFHQWTIAWSSEDVRYGGGGLRPADLDRRWVLSGNTALLLTPEARGAQRVPSAKDVADWQEHLIG</sequence>
<dbReference type="Gene3D" id="3.20.20.80">
    <property type="entry name" value="Glycosidases"/>
    <property type="match status" value="1"/>
</dbReference>
<comment type="similarity">
    <text evidence="3 14">Belongs to the glycosyl hydrolase 13 family.</text>
</comment>
<dbReference type="GO" id="GO:0005737">
    <property type="term" value="C:cytoplasm"/>
    <property type="evidence" value="ECO:0007669"/>
    <property type="project" value="UniProtKB-SubCell"/>
</dbReference>
<keyword evidence="7 14" id="KW-0378">Hydrolase</keyword>
<dbReference type="GO" id="GO:0005992">
    <property type="term" value="P:trehalose biosynthetic process"/>
    <property type="evidence" value="ECO:0007669"/>
    <property type="project" value="UniProtKB-UniRule"/>
</dbReference>
<dbReference type="EMBL" id="WXFA01000035">
    <property type="protein sequence ID" value="MBM3094971.1"/>
    <property type="molecule type" value="Genomic_DNA"/>
</dbReference>
<comment type="subcellular location">
    <subcellularLocation>
        <location evidence="1 15">Cytoplasm</location>
    </subcellularLocation>
</comment>
<evidence type="ECO:0000256" key="6">
    <source>
        <dbReference type="ARBA" id="ARBA00022490"/>
    </source>
</evidence>
<dbReference type="InterPro" id="IPR012768">
    <property type="entry name" value="Trehalose_TreZ"/>
</dbReference>
<accession>A0AAW4FUA0</accession>